<reference evidence="1 2" key="1">
    <citation type="submission" date="2017-03" db="EMBL/GenBank/DDBJ databases">
        <title>Genome of the blue death feigning beetle - Asbolus verrucosus.</title>
        <authorList>
            <person name="Rider S.D."/>
        </authorList>
    </citation>
    <scope>NUCLEOTIDE SEQUENCE [LARGE SCALE GENOMIC DNA]</scope>
    <source>
        <strain evidence="1">Butters</strain>
        <tissue evidence="1">Head and leg muscle</tissue>
    </source>
</reference>
<dbReference type="OrthoDB" id="6764275at2759"/>
<protein>
    <recommendedName>
        <fullName evidence="3">DDE 3 domain containing protein</fullName>
    </recommendedName>
</protein>
<dbReference type="STRING" id="1661398.A0A482W6U6"/>
<organism evidence="1 2">
    <name type="scientific">Asbolus verrucosus</name>
    <name type="common">Desert ironclad beetle</name>
    <dbReference type="NCBI Taxonomy" id="1661398"/>
    <lineage>
        <taxon>Eukaryota</taxon>
        <taxon>Metazoa</taxon>
        <taxon>Ecdysozoa</taxon>
        <taxon>Arthropoda</taxon>
        <taxon>Hexapoda</taxon>
        <taxon>Insecta</taxon>
        <taxon>Pterygota</taxon>
        <taxon>Neoptera</taxon>
        <taxon>Endopterygota</taxon>
        <taxon>Coleoptera</taxon>
        <taxon>Polyphaga</taxon>
        <taxon>Cucujiformia</taxon>
        <taxon>Tenebrionidae</taxon>
        <taxon>Pimeliinae</taxon>
        <taxon>Asbolus</taxon>
    </lineage>
</organism>
<dbReference type="PANTHER" id="PTHR47326">
    <property type="entry name" value="TRANSPOSABLE ELEMENT TC3 TRANSPOSASE-LIKE PROTEIN"/>
    <property type="match status" value="1"/>
</dbReference>
<evidence type="ECO:0000313" key="1">
    <source>
        <dbReference type="EMBL" id="RZC40138.1"/>
    </source>
</evidence>
<dbReference type="PANTHER" id="PTHR47326:SF1">
    <property type="entry name" value="HTH PSQ-TYPE DOMAIN-CONTAINING PROTEIN"/>
    <property type="match status" value="1"/>
</dbReference>
<dbReference type="GO" id="GO:0003676">
    <property type="term" value="F:nucleic acid binding"/>
    <property type="evidence" value="ECO:0007669"/>
    <property type="project" value="InterPro"/>
</dbReference>
<dbReference type="InterPro" id="IPR036397">
    <property type="entry name" value="RNaseH_sf"/>
</dbReference>
<evidence type="ECO:0008006" key="3">
    <source>
        <dbReference type="Google" id="ProtNLM"/>
    </source>
</evidence>
<sequence length="109" mass="13123">MHDGIPPHFSLRVRNYLNRRFRRRWIGRNGSHNWPSRSSDLTPMDFYFWGHMKELVYSEGEVETVEELRNRISNISETIRQNVNIFEHTTTRWVAACIHMNGSHFQHLL</sequence>
<gene>
    <name evidence="1" type="ORF">BDFB_007387</name>
</gene>
<proteinExistence type="predicted"/>
<evidence type="ECO:0000313" key="2">
    <source>
        <dbReference type="Proteomes" id="UP000292052"/>
    </source>
</evidence>
<dbReference type="EMBL" id="QDEB01028596">
    <property type="protein sequence ID" value="RZC40138.1"/>
    <property type="molecule type" value="Genomic_DNA"/>
</dbReference>
<dbReference type="Proteomes" id="UP000292052">
    <property type="component" value="Unassembled WGS sequence"/>
</dbReference>
<dbReference type="AlphaFoldDB" id="A0A482W6U6"/>
<accession>A0A482W6U6</accession>
<keyword evidence="2" id="KW-1185">Reference proteome</keyword>
<dbReference type="Gene3D" id="3.30.420.10">
    <property type="entry name" value="Ribonuclease H-like superfamily/Ribonuclease H"/>
    <property type="match status" value="1"/>
</dbReference>
<comment type="caution">
    <text evidence="1">The sequence shown here is derived from an EMBL/GenBank/DDBJ whole genome shotgun (WGS) entry which is preliminary data.</text>
</comment>
<name>A0A482W6U6_ASBVE</name>